<accession>H5Y0R0</accession>
<dbReference type="EMBL" id="CM001441">
    <property type="protein sequence ID" value="EHQ92316.1"/>
    <property type="molecule type" value="Genomic_DNA"/>
</dbReference>
<evidence type="ECO:0000313" key="1">
    <source>
        <dbReference type="EMBL" id="EHQ92316.1"/>
    </source>
</evidence>
<keyword evidence="2" id="KW-1185">Reference proteome</keyword>
<reference evidence="1 2" key="1">
    <citation type="submission" date="2011-11" db="EMBL/GenBank/DDBJ databases">
        <title>The Noncontiguous Finished genome of Desulfosporosinus youngiae DSM 17734.</title>
        <authorList>
            <consortium name="US DOE Joint Genome Institute (JGI-PGF)"/>
            <person name="Lucas S."/>
            <person name="Han J."/>
            <person name="Lapidus A."/>
            <person name="Cheng J.-F."/>
            <person name="Goodwin L."/>
            <person name="Pitluck S."/>
            <person name="Peters L."/>
            <person name="Ovchinnikova G."/>
            <person name="Lu M."/>
            <person name="Land M.L."/>
            <person name="Hauser L."/>
            <person name="Pester M."/>
            <person name="Spring S."/>
            <person name="Ollivier B."/>
            <person name="Rattei T."/>
            <person name="Klenk H.-P."/>
            <person name="Wagner M."/>
            <person name="Loy A."/>
            <person name="Woyke T.J."/>
        </authorList>
    </citation>
    <scope>NUCLEOTIDE SEQUENCE [LARGE SCALE GENOMIC DNA]</scope>
    <source>
        <strain evidence="1 2">DSM 17734</strain>
    </source>
</reference>
<dbReference type="AlphaFoldDB" id="H5Y0R0"/>
<name>H5Y0R0_9FIRM</name>
<dbReference type="STRING" id="768710.DesyoDRAFT_5390"/>
<dbReference type="Proteomes" id="UP000005104">
    <property type="component" value="Chromosome"/>
</dbReference>
<proteinExistence type="predicted"/>
<protein>
    <submittedName>
        <fullName evidence="1">Uncharacterized protein</fullName>
    </submittedName>
</protein>
<sequence>MSIIEPTYLPFSGATLVKHFAPGHTEDAKSI</sequence>
<evidence type="ECO:0000313" key="2">
    <source>
        <dbReference type="Proteomes" id="UP000005104"/>
    </source>
</evidence>
<organism evidence="1 2">
    <name type="scientific">Desulfosporosinus youngiae DSM 17734</name>
    <dbReference type="NCBI Taxonomy" id="768710"/>
    <lineage>
        <taxon>Bacteria</taxon>
        <taxon>Bacillati</taxon>
        <taxon>Bacillota</taxon>
        <taxon>Clostridia</taxon>
        <taxon>Eubacteriales</taxon>
        <taxon>Desulfitobacteriaceae</taxon>
        <taxon>Desulfosporosinus</taxon>
    </lineage>
</organism>
<dbReference type="HOGENOM" id="CLU_3396216_0_0_9"/>
<gene>
    <name evidence="1" type="ORF">DesyoDRAFT_5390</name>
</gene>